<dbReference type="Pfam" id="PF04122">
    <property type="entry name" value="CW_binding_2"/>
    <property type="match status" value="3"/>
</dbReference>
<evidence type="ECO:0000256" key="1">
    <source>
        <dbReference type="SAM" id="SignalP"/>
    </source>
</evidence>
<keyword evidence="1" id="KW-0732">Signal</keyword>
<organism evidence="2 3">
    <name type="scientific">Leifsonia poae</name>
    <dbReference type="NCBI Taxonomy" id="110933"/>
    <lineage>
        <taxon>Bacteria</taxon>
        <taxon>Bacillati</taxon>
        <taxon>Actinomycetota</taxon>
        <taxon>Actinomycetes</taxon>
        <taxon>Micrococcales</taxon>
        <taxon>Microbacteriaceae</taxon>
        <taxon>Leifsonia</taxon>
    </lineage>
</organism>
<reference evidence="2" key="1">
    <citation type="journal article" date="2014" name="Int. J. Syst. Evol. Microbiol.">
        <title>Complete genome sequence of Corynebacterium casei LMG S-19264T (=DSM 44701T), isolated from a smear-ripened cheese.</title>
        <authorList>
            <consortium name="US DOE Joint Genome Institute (JGI-PGF)"/>
            <person name="Walter F."/>
            <person name="Albersmeier A."/>
            <person name="Kalinowski J."/>
            <person name="Ruckert C."/>
        </authorList>
    </citation>
    <scope>NUCLEOTIDE SEQUENCE</scope>
    <source>
        <strain evidence="2">VKM Ac-1401</strain>
    </source>
</reference>
<dbReference type="GO" id="GO:0030288">
    <property type="term" value="C:outer membrane-bounded periplasmic space"/>
    <property type="evidence" value="ECO:0007669"/>
    <property type="project" value="TreeGrafter"/>
</dbReference>
<dbReference type="RefSeq" id="WP_271177882.1">
    <property type="nucleotide sequence ID" value="NZ_BAAAJO010000004.1"/>
</dbReference>
<dbReference type="AlphaFoldDB" id="A0A9W6HB16"/>
<dbReference type="InterPro" id="IPR007253">
    <property type="entry name" value="Cell_wall-bd_2"/>
</dbReference>
<dbReference type="Gene3D" id="3.40.50.12090">
    <property type="match status" value="1"/>
</dbReference>
<proteinExistence type="predicted"/>
<dbReference type="PANTHER" id="PTHR30032">
    <property type="entry name" value="N-ACETYLMURAMOYL-L-ALANINE AMIDASE-RELATED"/>
    <property type="match status" value="1"/>
</dbReference>
<keyword evidence="3" id="KW-1185">Reference proteome</keyword>
<feature type="signal peptide" evidence="1">
    <location>
        <begin position="1"/>
        <end position="27"/>
    </location>
</feature>
<reference evidence="2" key="2">
    <citation type="submission" date="2023-01" db="EMBL/GenBank/DDBJ databases">
        <authorList>
            <person name="Sun Q."/>
            <person name="Evtushenko L."/>
        </authorList>
    </citation>
    <scope>NUCLEOTIDE SEQUENCE</scope>
    <source>
        <strain evidence="2">VKM Ac-1401</strain>
    </source>
</reference>
<dbReference type="PANTHER" id="PTHR30032:SF4">
    <property type="entry name" value="AMIDASE ENHANCER"/>
    <property type="match status" value="1"/>
</dbReference>
<accession>A0A9W6HB16</accession>
<evidence type="ECO:0000313" key="2">
    <source>
        <dbReference type="EMBL" id="GLJ77239.1"/>
    </source>
</evidence>
<feature type="chain" id="PRO_5040729270" description="Cell wall-binding repeat-containing protein" evidence="1">
    <location>
        <begin position="28"/>
        <end position="678"/>
    </location>
</feature>
<protein>
    <recommendedName>
        <fullName evidence="4">Cell wall-binding repeat-containing protein</fullName>
    </recommendedName>
</protein>
<comment type="caution">
    <text evidence="2">The sequence shown here is derived from an EMBL/GenBank/DDBJ whole genome shotgun (WGS) entry which is preliminary data.</text>
</comment>
<gene>
    <name evidence="2" type="ORF">GCM10017584_28130</name>
</gene>
<sequence>MRRSAAIVMSIVGALALAVGAVSPAVAGTKAPAHLVGHLDSLTYVSEFAGVVATGWVIDLNNPHSTDSMLRITKEAPEQPEHVVYQTPSSLPRPDVGKAYPAAGPNHGFSNDFGPTIAGTYRICVAVTAQGTKTLGNTDAAGYISLGCLSYTLPHAKLGGRVESLTTPTDPTGYGMVATGWISDNLHRSDDQVVGALSQRQDDGSYRKLAVIGGGDADLARPDIVASHPGLVGVKGFTMLSLITRAGTYRVCASVISSADPPPAPVDLGCTTATFAGMTRTIASSLSGTPILGATLAADPGTWSPAPSGVAYIWRRTTTTVSTFGSPVPRSVMHSTYPLGPGDVGHQIGVEAVVKARGTLGGDTWMPPAGIVRIPGVATTRVQAPDRFTESVAVSQRAFPDSTHGAPVVYVASGTAFPDALSAGPAAAHQGGSLLLTNAQSVPGSVTAEIRRLHPSKIVVVGGPASVSNAVAAKLASMAPTVRLSGADRYAVSRAVDRYAFPAGAAAAFVVTGLNYPDALSASGAAASVGAPVVMVKGTASRTDAATLGLLRSLHVGAITIAGGTASVSSGIAGSLGSGITVARAAGADRYAVSSAVNGLTFTTANTVYLATGLNFPDGLSGGALAGRAHGPLFLTNGTCVPQAVISSIAKLHAANVVILGGTGSMNAMLDDLYACDR</sequence>
<name>A0A9W6HB16_9MICO</name>
<dbReference type="InterPro" id="IPR051922">
    <property type="entry name" value="Bact_Sporulation_Assoc"/>
</dbReference>
<evidence type="ECO:0008006" key="4">
    <source>
        <dbReference type="Google" id="ProtNLM"/>
    </source>
</evidence>
<dbReference type="Proteomes" id="UP001142372">
    <property type="component" value="Unassembled WGS sequence"/>
</dbReference>
<dbReference type="Gene3D" id="2.60.40.2700">
    <property type="match status" value="1"/>
</dbReference>
<dbReference type="EMBL" id="BSEN01000013">
    <property type="protein sequence ID" value="GLJ77239.1"/>
    <property type="molecule type" value="Genomic_DNA"/>
</dbReference>
<evidence type="ECO:0000313" key="3">
    <source>
        <dbReference type="Proteomes" id="UP001142372"/>
    </source>
</evidence>